<dbReference type="OrthoDB" id="3784885at2"/>
<dbReference type="NCBIfam" id="TIGR03967">
    <property type="entry name" value="mycofact_MftB"/>
    <property type="match status" value="1"/>
</dbReference>
<protein>
    <submittedName>
        <fullName evidence="1">Mycofactocin biosynthesis chaperone MftB</fullName>
    </submittedName>
</protein>
<dbReference type="InterPro" id="IPR023850">
    <property type="entry name" value="MftB"/>
</dbReference>
<comment type="caution">
    <text evidence="1">The sequence shown here is derived from an EMBL/GenBank/DDBJ whole genome shotgun (WGS) entry which is preliminary data.</text>
</comment>
<dbReference type="Proteomes" id="UP000380867">
    <property type="component" value="Unassembled WGS sequence"/>
</dbReference>
<keyword evidence="2" id="KW-1185">Reference proteome</keyword>
<dbReference type="Pfam" id="PF26520">
    <property type="entry name" value="MftB_chaperone"/>
    <property type="match status" value="1"/>
</dbReference>
<sequence>MADPMLAEAWTLSGSVALRPEPFGALAYHFGNRKLTFLKKQQLVDAVNALGDSKTVADALTRAGIPEAQWPAYVKALRGLATSDMILERKPS</sequence>
<dbReference type="EMBL" id="SDPQ02000004">
    <property type="protein sequence ID" value="KAA1394457.1"/>
    <property type="molecule type" value="Genomic_DNA"/>
</dbReference>
<dbReference type="AlphaFoldDB" id="A0A5M4F9R4"/>
<organism evidence="1 2">
    <name type="scientific">Aeromicrobium ginsengisoli</name>
    <dbReference type="NCBI Taxonomy" id="363867"/>
    <lineage>
        <taxon>Bacteria</taxon>
        <taxon>Bacillati</taxon>
        <taxon>Actinomycetota</taxon>
        <taxon>Actinomycetes</taxon>
        <taxon>Propionibacteriales</taxon>
        <taxon>Nocardioidaceae</taxon>
        <taxon>Aeromicrobium</taxon>
    </lineage>
</organism>
<name>A0A5M4F9R4_9ACTN</name>
<evidence type="ECO:0000313" key="1">
    <source>
        <dbReference type="EMBL" id="KAA1394457.1"/>
    </source>
</evidence>
<reference evidence="1" key="1">
    <citation type="submission" date="2019-09" db="EMBL/GenBank/DDBJ databases">
        <authorList>
            <person name="Li J."/>
        </authorList>
    </citation>
    <scope>NUCLEOTIDE SEQUENCE [LARGE SCALE GENOMIC DNA]</scope>
    <source>
        <strain evidence="1">JCM 14732</strain>
    </source>
</reference>
<evidence type="ECO:0000313" key="2">
    <source>
        <dbReference type="Proteomes" id="UP000380867"/>
    </source>
</evidence>
<accession>A0A5M4F9R4</accession>
<gene>
    <name evidence="1" type="primary">mftB</name>
    <name evidence="1" type="ORF">ESP70_018580</name>
</gene>
<proteinExistence type="predicted"/>